<gene>
    <name evidence="2" type="ORF">GS03_00880</name>
</gene>
<dbReference type="EMBL" id="CP038810">
    <property type="protein sequence ID" value="QBZ97391.1"/>
    <property type="molecule type" value="Genomic_DNA"/>
</dbReference>
<proteinExistence type="predicted"/>
<feature type="transmembrane region" description="Helical" evidence="1">
    <location>
        <begin position="55"/>
        <end position="75"/>
    </location>
</feature>
<protein>
    <recommendedName>
        <fullName evidence="4">FUSC family protein</fullName>
    </recommendedName>
</protein>
<keyword evidence="1" id="KW-0472">Membrane</keyword>
<evidence type="ECO:0000256" key="1">
    <source>
        <dbReference type="SAM" id="Phobius"/>
    </source>
</evidence>
<accession>A0A4P7PR82</accession>
<reference evidence="2 3" key="1">
    <citation type="submission" date="2019-04" db="EMBL/GenBank/DDBJ databases">
        <title>Flavobacterium sp. GS03.</title>
        <authorList>
            <person name="Kim H."/>
        </authorList>
    </citation>
    <scope>NUCLEOTIDE SEQUENCE [LARGE SCALE GENOMIC DNA]</scope>
    <source>
        <strain evidence="2 3">GS03</strain>
    </source>
</reference>
<sequence>MRKLFLVLGILFTILAIAFSALPMDTIAFLPIGLAMIFCLLLLKKSEANQKKLPNFLLILCVLSSVFVLGKTLLIKDEVVKDTKFEKEKIETKKEAQKELEDLEKDLE</sequence>
<dbReference type="AlphaFoldDB" id="A0A4P7PR82"/>
<feature type="transmembrane region" description="Helical" evidence="1">
    <location>
        <begin position="26"/>
        <end position="43"/>
    </location>
</feature>
<evidence type="ECO:0000313" key="2">
    <source>
        <dbReference type="EMBL" id="QBZ97391.1"/>
    </source>
</evidence>
<evidence type="ECO:0000313" key="3">
    <source>
        <dbReference type="Proteomes" id="UP000296862"/>
    </source>
</evidence>
<evidence type="ECO:0008006" key="4">
    <source>
        <dbReference type="Google" id="ProtNLM"/>
    </source>
</evidence>
<dbReference type="KEGG" id="fsn:GS03_00880"/>
<organism evidence="2 3">
    <name type="scientific">Flavobacterium sangjuense</name>
    <dbReference type="NCBI Taxonomy" id="2518177"/>
    <lineage>
        <taxon>Bacteria</taxon>
        <taxon>Pseudomonadati</taxon>
        <taxon>Bacteroidota</taxon>
        <taxon>Flavobacteriia</taxon>
        <taxon>Flavobacteriales</taxon>
        <taxon>Flavobacteriaceae</taxon>
        <taxon>Flavobacterium</taxon>
    </lineage>
</organism>
<dbReference type="Proteomes" id="UP000296862">
    <property type="component" value="Chromosome"/>
</dbReference>
<keyword evidence="1" id="KW-0812">Transmembrane</keyword>
<dbReference type="RefSeq" id="WP_136151355.1">
    <property type="nucleotide sequence ID" value="NZ_CP038810.1"/>
</dbReference>
<name>A0A4P7PR82_9FLAO</name>
<keyword evidence="1" id="KW-1133">Transmembrane helix</keyword>
<keyword evidence="3" id="KW-1185">Reference proteome</keyword>
<dbReference type="OrthoDB" id="1376117at2"/>